<dbReference type="Proteomes" id="UP000244336">
    <property type="component" value="Chromosome 3"/>
</dbReference>
<protein>
    <submittedName>
        <fullName evidence="2">Uncharacterized protein</fullName>
    </submittedName>
</protein>
<gene>
    <name evidence="2" type="ORF">GQ55_3G444700</name>
</gene>
<reference evidence="2 3" key="1">
    <citation type="submission" date="2018-04" db="EMBL/GenBank/DDBJ databases">
        <title>WGS assembly of Panicum hallii var. hallii HAL2.</title>
        <authorList>
            <person name="Lovell J."/>
            <person name="Jenkins J."/>
            <person name="Lowry D."/>
            <person name="Mamidi S."/>
            <person name="Sreedasyam A."/>
            <person name="Weng X."/>
            <person name="Barry K."/>
            <person name="Bonette J."/>
            <person name="Campitelli B."/>
            <person name="Daum C."/>
            <person name="Gordon S."/>
            <person name="Gould B."/>
            <person name="Lipzen A."/>
            <person name="MacQueen A."/>
            <person name="Palacio-Mejia J."/>
            <person name="Plott C."/>
            <person name="Shakirov E."/>
            <person name="Shu S."/>
            <person name="Yoshinaga Y."/>
            <person name="Zane M."/>
            <person name="Rokhsar D."/>
            <person name="Grimwood J."/>
            <person name="Schmutz J."/>
            <person name="Juenger T."/>
        </authorList>
    </citation>
    <scope>NUCLEOTIDE SEQUENCE [LARGE SCALE GENOMIC DNA]</scope>
    <source>
        <strain evidence="3">cv. HAL2</strain>
    </source>
</reference>
<evidence type="ECO:0000256" key="1">
    <source>
        <dbReference type="SAM" id="MobiDB-lite"/>
    </source>
</evidence>
<accession>A0A2T7EI92</accession>
<organism evidence="2 3">
    <name type="scientific">Panicum hallii var. hallii</name>
    <dbReference type="NCBI Taxonomy" id="1504633"/>
    <lineage>
        <taxon>Eukaryota</taxon>
        <taxon>Viridiplantae</taxon>
        <taxon>Streptophyta</taxon>
        <taxon>Embryophyta</taxon>
        <taxon>Tracheophyta</taxon>
        <taxon>Spermatophyta</taxon>
        <taxon>Magnoliopsida</taxon>
        <taxon>Liliopsida</taxon>
        <taxon>Poales</taxon>
        <taxon>Poaceae</taxon>
        <taxon>PACMAD clade</taxon>
        <taxon>Panicoideae</taxon>
        <taxon>Panicodae</taxon>
        <taxon>Paniceae</taxon>
        <taxon>Panicinae</taxon>
        <taxon>Panicum</taxon>
        <taxon>Panicum sect. Panicum</taxon>
    </lineage>
</organism>
<name>A0A2T7EI92_9POAL</name>
<feature type="region of interest" description="Disordered" evidence="1">
    <location>
        <begin position="1"/>
        <end position="28"/>
    </location>
</feature>
<dbReference type="EMBL" id="CM009751">
    <property type="protein sequence ID" value="PUZ67548.1"/>
    <property type="molecule type" value="Genomic_DNA"/>
</dbReference>
<evidence type="ECO:0000313" key="3">
    <source>
        <dbReference type="Proteomes" id="UP000244336"/>
    </source>
</evidence>
<keyword evidence="3" id="KW-1185">Reference proteome</keyword>
<evidence type="ECO:0000313" key="2">
    <source>
        <dbReference type="EMBL" id="PUZ67548.1"/>
    </source>
</evidence>
<sequence>MAWHGLHRAAEGPGTSTSRATRHRHESATDGCLATLPGRNLTVDLLPYTIHLLPSTFFFLPRPWLLHLPLPTPPLPPWPSSAPPRPDRTGLLHRPPALWRHRPHNLHQACLPPPAFVLSSVTESKPQIPTLNPNLAGDLAKGGEEACRRWKEVEEALNLWEEEEAKSGCKMEKNTQLSYTFPVLKGLLVQ</sequence>
<dbReference type="AlphaFoldDB" id="A0A2T7EI92"/>
<proteinExistence type="predicted"/>
<dbReference type="Gramene" id="PUZ67548">
    <property type="protein sequence ID" value="PUZ67548"/>
    <property type="gene ID" value="GQ55_3G444700"/>
</dbReference>